<evidence type="ECO:0000313" key="2">
    <source>
        <dbReference type="EMBL" id="AKJ29225.1"/>
    </source>
</evidence>
<protein>
    <submittedName>
        <fullName evidence="2">Uncharacterized protein</fullName>
    </submittedName>
</protein>
<dbReference type="KEGG" id="pbh:AAW51_2534"/>
<gene>
    <name evidence="2" type="ORF">AAW51_2534</name>
</gene>
<name>A0A0G3BRR2_9BURK</name>
<proteinExistence type="predicted"/>
<organism evidence="2 3">
    <name type="scientific">Caldimonas brevitalea</name>
    <dbReference type="NCBI Taxonomy" id="413882"/>
    <lineage>
        <taxon>Bacteria</taxon>
        <taxon>Pseudomonadati</taxon>
        <taxon>Pseudomonadota</taxon>
        <taxon>Betaproteobacteria</taxon>
        <taxon>Burkholderiales</taxon>
        <taxon>Sphaerotilaceae</taxon>
        <taxon>Caldimonas</taxon>
    </lineage>
</organism>
<sequence length="211" mass="22636">MIMLQQARRLLSTRWRTGGCLAFLALTACGGGGSNPLDNPPNVSNPRGTVGQKLSYVYFQKCINPIFLKQLPVHQNGTVSNNTCAGSGCHDNTSGTGGAFRIVSGAQSVDLGSPANTPDVVRETDMYKNFYSAQGEVVFGAPMESRLLTKPMVLNVLHGGGLVFENADDPNVKLIEYWINHPMPEGQDEFSSAGHNMFTPADPETGSCNIE</sequence>
<evidence type="ECO:0000256" key="1">
    <source>
        <dbReference type="SAM" id="SignalP"/>
    </source>
</evidence>
<keyword evidence="1" id="KW-0732">Signal</keyword>
<dbReference type="EMBL" id="CP011371">
    <property type="protein sequence ID" value="AKJ29225.1"/>
    <property type="molecule type" value="Genomic_DNA"/>
</dbReference>
<accession>A0A0G3BRR2</accession>
<dbReference type="STRING" id="413882.AAW51_2534"/>
<reference evidence="2 3" key="1">
    <citation type="submission" date="2015-05" db="EMBL/GenBank/DDBJ databases">
        <authorList>
            <person name="Tang B."/>
            <person name="Yu Y."/>
        </authorList>
    </citation>
    <scope>NUCLEOTIDE SEQUENCE [LARGE SCALE GENOMIC DNA]</scope>
    <source>
        <strain evidence="2 3">DSM 7029</strain>
    </source>
</reference>
<keyword evidence="3" id="KW-1185">Reference proteome</keyword>
<evidence type="ECO:0000313" key="3">
    <source>
        <dbReference type="Proteomes" id="UP000035352"/>
    </source>
</evidence>
<dbReference type="Proteomes" id="UP000035352">
    <property type="component" value="Chromosome"/>
</dbReference>
<feature type="signal peptide" evidence="1">
    <location>
        <begin position="1"/>
        <end position="30"/>
    </location>
</feature>
<feature type="chain" id="PRO_5002551745" evidence="1">
    <location>
        <begin position="31"/>
        <end position="211"/>
    </location>
</feature>
<dbReference type="AlphaFoldDB" id="A0A0G3BRR2"/>